<dbReference type="AlphaFoldDB" id="A0AA35XF19"/>
<keyword evidence="3" id="KW-1185">Reference proteome</keyword>
<name>A0AA35XF19_GEOBA</name>
<keyword evidence="1" id="KW-0812">Transmembrane</keyword>
<keyword evidence="1" id="KW-0472">Membrane</keyword>
<feature type="transmembrane region" description="Helical" evidence="1">
    <location>
        <begin position="20"/>
        <end position="39"/>
    </location>
</feature>
<dbReference type="Proteomes" id="UP001174909">
    <property type="component" value="Unassembled WGS sequence"/>
</dbReference>
<feature type="non-terminal residue" evidence="2">
    <location>
        <position position="73"/>
    </location>
</feature>
<evidence type="ECO:0000256" key="1">
    <source>
        <dbReference type="SAM" id="Phobius"/>
    </source>
</evidence>
<organism evidence="2 3">
    <name type="scientific">Geodia barretti</name>
    <name type="common">Barrett's horny sponge</name>
    <dbReference type="NCBI Taxonomy" id="519541"/>
    <lineage>
        <taxon>Eukaryota</taxon>
        <taxon>Metazoa</taxon>
        <taxon>Porifera</taxon>
        <taxon>Demospongiae</taxon>
        <taxon>Heteroscleromorpha</taxon>
        <taxon>Tetractinellida</taxon>
        <taxon>Astrophorina</taxon>
        <taxon>Geodiidae</taxon>
        <taxon>Geodia</taxon>
    </lineage>
</organism>
<evidence type="ECO:0000313" key="3">
    <source>
        <dbReference type="Proteomes" id="UP001174909"/>
    </source>
</evidence>
<comment type="caution">
    <text evidence="2">The sequence shown here is derived from an EMBL/GenBank/DDBJ whole genome shotgun (WGS) entry which is preliminary data.</text>
</comment>
<reference evidence="2" key="1">
    <citation type="submission" date="2023-03" db="EMBL/GenBank/DDBJ databases">
        <authorList>
            <person name="Steffen K."/>
            <person name="Cardenas P."/>
        </authorList>
    </citation>
    <scope>NUCLEOTIDE SEQUENCE</scope>
</reference>
<keyword evidence="1" id="KW-1133">Transmembrane helix</keyword>
<feature type="transmembrane region" description="Helical" evidence="1">
    <location>
        <begin position="45"/>
        <end position="63"/>
    </location>
</feature>
<gene>
    <name evidence="2" type="ORF">GBAR_LOCUS27510</name>
</gene>
<evidence type="ECO:0000313" key="2">
    <source>
        <dbReference type="EMBL" id="CAI8050006.1"/>
    </source>
</evidence>
<proteinExistence type="predicted"/>
<accession>A0AA35XF19</accession>
<dbReference type="EMBL" id="CASHTH010003829">
    <property type="protein sequence ID" value="CAI8050006.1"/>
    <property type="molecule type" value="Genomic_DNA"/>
</dbReference>
<protein>
    <submittedName>
        <fullName evidence="2">Uncharacterized protein</fullName>
    </submittedName>
</protein>
<sequence length="73" mass="8489">MRIAEGFARKVCIYPIKKIYIVCSLHLGVINHMIILLQLANGCHVISVLFMRALYMSLSFVYFNSYKTSEFRL</sequence>